<dbReference type="Pfam" id="PF20148">
    <property type="entry name" value="DUF6531"/>
    <property type="match status" value="1"/>
</dbReference>
<dbReference type="Gene3D" id="2.80.10.50">
    <property type="match status" value="1"/>
</dbReference>
<feature type="compositionally biased region" description="Basic and acidic residues" evidence="4">
    <location>
        <begin position="3554"/>
        <end position="3566"/>
    </location>
</feature>
<dbReference type="Pfam" id="PF07591">
    <property type="entry name" value="PT-HINT"/>
    <property type="match status" value="1"/>
</dbReference>
<feature type="domain" description="LamG-like jellyroll fold" evidence="6">
    <location>
        <begin position="2168"/>
        <end position="2306"/>
    </location>
</feature>
<feature type="compositionally biased region" description="Basic and acidic residues" evidence="4">
    <location>
        <begin position="3442"/>
        <end position="3456"/>
    </location>
</feature>
<dbReference type="Gene3D" id="2.60.120.200">
    <property type="match status" value="3"/>
</dbReference>
<feature type="compositionally biased region" description="Gly residues" evidence="4">
    <location>
        <begin position="3418"/>
        <end position="3432"/>
    </location>
</feature>
<organism evidence="7 8">
    <name type="scientific">Allocatelliglobosispora scoriae</name>
    <dbReference type="NCBI Taxonomy" id="643052"/>
    <lineage>
        <taxon>Bacteria</taxon>
        <taxon>Bacillati</taxon>
        <taxon>Actinomycetota</taxon>
        <taxon>Actinomycetes</taxon>
        <taxon>Micromonosporales</taxon>
        <taxon>Micromonosporaceae</taxon>
        <taxon>Allocatelliglobosispora</taxon>
    </lineage>
</organism>
<name>A0A841C0R5_9ACTN</name>
<dbReference type="SUPFAM" id="SSF49899">
    <property type="entry name" value="Concanavalin A-like lectins/glucanases"/>
    <property type="match status" value="3"/>
</dbReference>
<sequence length="3790" mass="398973">MRESASTSTVATGKARPIRWLRRVSTVVLLALALGVAVPTDVVAPASSEFPLSFVGTWLRTAKAFAMQTTGSLPEQKPGPSVNRGSYSDATDAKRGAGAKQRPVKGAIGADSDAAIGAGGKTGHQPGPFDRSKATRQAKDATAGSDVYKNPDGSYTRVSSTAPVNYKAKDGSWRPIDRSLVRGADGRLRQKANSTDIAVAGDSADAVLASVGIDASHSIAYGLLDAATVAPVIDGNAALYRGVWPGVDLKLEVTGEAVKESLILHSAAAGSTFDFPMRTEGLTLTVEKDGSIAARDADGKIRATIPAGFMVDSKIARHGDFTRSDEVRYELRDVDGAQVLRVHADAAWLNDPARVWPVTIDPTLTAVIGSAVDTYVQSDSTSNRGGENNFATGTWNGGGQMAKSLLYFLNVTAPYVGNTISKAQLRMFLTYSTSCSPFEFGVYAAASNWGVTSVQWPGPGTDRLLGKSAPAPGSACTNTGGNRNQGVWVDVELDRSVIQAWLADPTTYRGIVLEADMANSSSWKRFTSRDFSMSYNPELRLWYAPNEKPQVDMMYPPAGFDSPTLTPTLIAQGHDSDSTAAKFTYEFIVKEKTGEVANQIWTSGKIVESRTTIPPGILRWGNSYLWTVRVNDSLLDSSTVDYPISTPVPQPTITSALSQNGGKGFAANVGNYTSSATDAAVPTVGPPLIVQRSYNSLDSRPTLGFGQGWASLVDMKVTENLGSPISPPTVAVTYPGGNELAFGRNADNTFTPPAGRYATLLPVPEVGVSGYRLVDKDGTTYRFVKALGGTGGTDAVYGISSITDVHNRAQIFTYDAGNRITKIEAASKRALYLTWSVPSGSTFAHVNTVKTDQLTVGDDASRSVWTYAYTADRLTSVCAPASTGCTTYTYDAVGKSPYRATVMNLGPSGYWRPGASTAVANDEVSTGNTTMSSSVTSVTGPLAASGAKAAGFNGTNVMYLPPNLAADSPQRAISLWFQVPNGSTTAGVLAGQSVDDINTVANTSNGYTPTLYVDASGYLHGQFPTVPTVPSGSPSIALGSLISGSGRCMDVVGNVSTNGARVQLYDCLGTGNQQWTLMSDKTLRTTIGGVTKCLDAYFSGTTNGTELVIWDCHSGINQQWYLMGNGNIINANGGRCIDATYGGTANGTLLWLWDCHTPAPGHQTWTASSHTPMKANAQVNDGQWHHAVLSSGWSASSQALVQTLYLDGVAAPTNLIANPAAQQKIQLIGGGYLGASWPDNTTANLLTAAGPVKRFTGSIGEVAYFDHPLTQSGVTALQSARSATVNPLVQVNMPSGDIRAKVKYDLVSSLVTEVTDEYNGKWTIAPGTLEGSYQVHSSAVLAARPTDYWRMAESVGGLDAINEVAGGKATYNNVGLHVYGGPFDGPQRAETDPVHDNYAPTFSTAQASYVAMPPNNFSGAGGPNSLSMWFKIASGNTGVLYSWQDTQIGTVPTTYVPALYVGNDGKLHGKWCWCSGSAAPMVTDETVTDDKWHHVVLTTSTTKQSLYLDGNLSKTYTAAPVDGVGFGYVNVGAGYSNGSAWPGLPVAGSNHFTGRLGEVAFYRTELTAGQVASQFGTRDAARGPALARKYVVTDPGGGALTTETYAAVTGQRIAQTDGLGKQTQFGYDQKGFLLTTTDALGHVTTTYHDARGNTIQRITCQDQSADKCTSSFYEFFPDKTTQILQPLGTGKFDPRNDKLVKAWGPGTAPTDPAKQDPSTDNRFLTTYQYDATTGDETMVTDPLGRKASIAYTDGVVLGEGSALPAPAGLPRVVTTADGTSKSIFYFDNGDLAREVEPTGKTTTYVYDRLGRVKTQTTVTDTFPLGLSTTYDYDKASRVLWQQDPPVENRVTGSAATHTAKTTWTYNANGLRTQQLVDDISGGDADRTLSSEYTGVLQTASIDAKGKRTTYTYDGFGRVLTKTDPLGTIEKFTYDAVGQVLKSEILNYTGDPNSPQAAAPKTVETRAYDSAGRLTSVTRADNTATTYTYTDNGLPAKVTRVDAANRNPFVLEDNYYDPSGFLIKKITNNGATTRTFTVDFAGRQVSTTLDPTGLKRITTEVLNPDDQPVSTTTLDGLGNVVGYAESLYDSSGRQIAATTYLGDRATTPVGRWKLDEPSGATRIADSVGNSPGKVGTGVTFSSDHGGSAAFAATGENRIQTLAPVVDTMRSYTVSAWVKRDAASGNAVAVSQDGPVASTFQLAYGGTTLKWRMHVCPGSALPGCAAAESTANAALGTWTHLTGVYDAVAKTASLYVNGAFQSSVAMTNAGASSGPLAIGRGKWAGADADLLNGRVDDVQLYQNALTAGQISAIYAGTAPAADATVIRTSTTYDQAGYITSSTDSRGNTTDYVLDELGHQAITKTPEVLTEIGGGTPVLARNFSYVGYDTFGEVVETKDALGNRVVTEYDANGRVQKINLPSYTRPDTGAVLTPFTTKSYDDLGRMTSETNTLGLATTYVYDQFGRIVKSVAPAKSGGSAVTKVKYDLVGNTTQMTSPKGGITGATYDHLGRQVTTSQLVSQDAGATYTTTNVYGSAVAGDSAAGFDIGASLPGEGGWMLKSTSPGGVVTRSTYNAAGQLATATDGGGNVTSYQYAPAGYPSKTTAPDLTYQVFTHDRAGRLTATENFNPASPTPTVAVSKVSNVLDAAGNVVAVTDALQHTSTFTYDSTNLLTSQVEPVAAGNSITSTFGYDAAGRRTRFTDGLNHNFLTTYTTWGLPESTIEPATTAYPNLVDRTHTVAYNAAGKVAKSIAPGGVTITNTYDDGGNLTTQVGAGAEAATTTRSFGWDEAGRLETFTGAGAAINTVTYDDRNLPRSISGGGAGDTAYTYWPDGQVKARTDAAGQTDFTYDTAGRPRTVANTPAGIALTYDYNSLSAVSKITYGTNGNYRSFGYDLDHRLASDTLKTSAGTQIASIAYVLDANGNETSKTTTGVAGASSNTYSYDWANRLTSWQSTPAGGGTTTTTTYQYDKAGNRTYVNGRQFGYDEQNRLLHSTTSTYTYTPRGTMRTTYDGTNTLQSKADAFGQVKEQGYAGGTQTYTYDALGRAIKTGHLYTGVGNQLAADTSSTYVRGVGGEVLSAKSGAQPSAYAWTDLHTDVVAQFTATGAALTGSRTFEPLGKQTASAGTMVGSLGFQSEWTEATTGRVNMAARWYNTDTGQFDTRDTQSNDPSPASGDANRYSYGNGNPLVNTDPTGHMRMSEGGGAVAAAPAPSYPSERDVIFCETHPRVPRCKAVLEADGNRPPPPPPACREHCGKTFVSSAPNDLATIAAEIDKTKAALEEAYKAANKSFLDILLDVGVGFLLDMIGWTDIVDCFTKGDLWACGQMILGIIPWGKVFKMGKAILKAVDTAFSAYKAWRKMVKAAEEIISLGRRALEVLEKAQTAIDVTNTASTLVGGGPILPDLPTAGLPSPGKKGKGGKGGSGSSGGNGGGGKHGDGSSPSHDNRNQDAPTGRDSDGGSGGPAPDAAPSNNSRSSSSDGGNGGSCKIQTHSFDPATPVLMADGSVKPIGEVEVGEEVAATDPGTGETTARQVTALHRNVDLDLTDVTVGTVRADNTKPDKGGRDESAGTVRGPPPITLQTTDHHPFWDATDGRWVDAADLEVGHELTGPTGERLTVLAVRSFTGAKVMRDLTVDTIHTYYVLAGVIPVLVHNCDGEVYWVNESSSKSGAAAHYESGATGAGAVNPVTGVPQVPALDYVLHTGEVRSVRFDGFDQAKGELIDRKHGVHTGSKTQDAAMRQSLALEQNGYTGAWEVPNKKSVRQATRMMAKLNITNITVRLVPHVTPGVCTC</sequence>
<dbReference type="NCBIfam" id="TIGR03696">
    <property type="entry name" value="Rhs_assc_core"/>
    <property type="match status" value="1"/>
</dbReference>
<dbReference type="PANTHER" id="PTHR32305">
    <property type="match status" value="1"/>
</dbReference>
<dbReference type="Gene3D" id="2.170.16.10">
    <property type="entry name" value="Hedgehog/Intein (Hint) domain"/>
    <property type="match status" value="1"/>
</dbReference>
<keyword evidence="1" id="KW-0732">Signal</keyword>
<feature type="region of interest" description="Disordered" evidence="4">
    <location>
        <begin position="3552"/>
        <end position="3582"/>
    </location>
</feature>
<dbReference type="PROSITE" id="PS50818">
    <property type="entry name" value="INTEIN_C_TER"/>
    <property type="match status" value="1"/>
</dbReference>
<evidence type="ECO:0000256" key="2">
    <source>
        <dbReference type="ARBA" id="ARBA00022737"/>
    </source>
</evidence>
<dbReference type="InterPro" id="IPR036844">
    <property type="entry name" value="Hint_dom_sf"/>
</dbReference>
<dbReference type="Pfam" id="PF00652">
    <property type="entry name" value="Ricin_B_lectin"/>
    <property type="match status" value="1"/>
</dbReference>
<keyword evidence="3" id="KW-1015">Disulfide bond</keyword>
<dbReference type="InterPro" id="IPR006530">
    <property type="entry name" value="YD"/>
</dbReference>
<keyword evidence="8" id="KW-1185">Reference proteome</keyword>
<dbReference type="InterPro" id="IPR030934">
    <property type="entry name" value="Intein_C"/>
</dbReference>
<dbReference type="PANTHER" id="PTHR32305:SF15">
    <property type="entry name" value="PROTEIN RHSA-RELATED"/>
    <property type="match status" value="1"/>
</dbReference>
<dbReference type="InterPro" id="IPR000772">
    <property type="entry name" value="Ricin_B_lectin"/>
</dbReference>
<dbReference type="InterPro" id="IPR013320">
    <property type="entry name" value="ConA-like_dom_sf"/>
</dbReference>
<dbReference type="InterPro" id="IPR056823">
    <property type="entry name" value="TEN-like_YD-shell"/>
</dbReference>
<feature type="region of interest" description="Disordered" evidence="4">
    <location>
        <begin position="70"/>
        <end position="154"/>
    </location>
</feature>
<dbReference type="PROSITE" id="PS50231">
    <property type="entry name" value="RICIN_B_LECTIN"/>
    <property type="match status" value="1"/>
</dbReference>
<keyword evidence="2" id="KW-0677">Repeat</keyword>
<evidence type="ECO:0000256" key="1">
    <source>
        <dbReference type="ARBA" id="ARBA00022729"/>
    </source>
</evidence>
<dbReference type="RefSeq" id="WP_184844676.1">
    <property type="nucleotide sequence ID" value="NZ_JACHMN010000003.1"/>
</dbReference>
<dbReference type="Pfam" id="PF25023">
    <property type="entry name" value="TEN_YD-shell"/>
    <property type="match status" value="1"/>
</dbReference>
<feature type="compositionally biased region" description="Low complexity" evidence="4">
    <location>
        <begin position="106"/>
        <end position="116"/>
    </location>
</feature>
<comment type="caution">
    <text evidence="7">The sequence shown here is derived from an EMBL/GenBank/DDBJ whole genome shotgun (WGS) entry which is preliminary data.</text>
</comment>
<dbReference type="SUPFAM" id="SSF51294">
    <property type="entry name" value="Hedgehog/intein (Hint) domain"/>
    <property type="match status" value="1"/>
</dbReference>
<evidence type="ECO:0000259" key="6">
    <source>
        <dbReference type="SMART" id="SM00560"/>
    </source>
</evidence>
<proteinExistence type="predicted"/>
<dbReference type="InterPro" id="IPR022385">
    <property type="entry name" value="Rhs_assc_core"/>
</dbReference>
<feature type="domain" description="Ricin B lectin" evidence="5">
    <location>
        <begin position="1033"/>
        <end position="1168"/>
    </location>
</feature>
<evidence type="ECO:0000259" key="5">
    <source>
        <dbReference type="SMART" id="SM00458"/>
    </source>
</evidence>
<dbReference type="SUPFAM" id="SSF50370">
    <property type="entry name" value="Ricin B-like lectins"/>
    <property type="match status" value="1"/>
</dbReference>
<accession>A0A841C0R5</accession>
<dbReference type="Gene3D" id="2.180.10.10">
    <property type="entry name" value="RHS repeat-associated core"/>
    <property type="match status" value="3"/>
</dbReference>
<feature type="region of interest" description="Disordered" evidence="4">
    <location>
        <begin position="3155"/>
        <end position="3186"/>
    </location>
</feature>
<protein>
    <submittedName>
        <fullName evidence="7">RHS repeat-associated protein</fullName>
    </submittedName>
</protein>
<dbReference type="NCBIfam" id="TIGR01643">
    <property type="entry name" value="YD_repeat_2x"/>
    <property type="match status" value="7"/>
</dbReference>
<gene>
    <name evidence="7" type="ORF">F4553_006880</name>
</gene>
<feature type="region of interest" description="Disordered" evidence="4">
    <location>
        <begin position="3395"/>
        <end position="3501"/>
    </location>
</feature>
<dbReference type="InterPro" id="IPR035992">
    <property type="entry name" value="Ricin_B-like_lectins"/>
</dbReference>
<evidence type="ECO:0000313" key="8">
    <source>
        <dbReference type="Proteomes" id="UP000587527"/>
    </source>
</evidence>
<dbReference type="SMART" id="SM00560">
    <property type="entry name" value="LamGL"/>
    <property type="match status" value="1"/>
</dbReference>
<dbReference type="Proteomes" id="UP000587527">
    <property type="component" value="Unassembled WGS sequence"/>
</dbReference>
<evidence type="ECO:0000256" key="3">
    <source>
        <dbReference type="ARBA" id="ARBA00023157"/>
    </source>
</evidence>
<evidence type="ECO:0000313" key="7">
    <source>
        <dbReference type="EMBL" id="MBB5873446.1"/>
    </source>
</evidence>
<dbReference type="EMBL" id="JACHMN010000003">
    <property type="protein sequence ID" value="MBB5873446.1"/>
    <property type="molecule type" value="Genomic_DNA"/>
</dbReference>
<dbReference type="CDD" id="cd23418">
    <property type="entry name" value="beta-trefoil_Ricin_XLN-like"/>
    <property type="match status" value="1"/>
</dbReference>
<dbReference type="InterPro" id="IPR006558">
    <property type="entry name" value="LamG-like"/>
</dbReference>
<dbReference type="SMART" id="SM00458">
    <property type="entry name" value="RICIN"/>
    <property type="match status" value="1"/>
</dbReference>
<dbReference type="InterPro" id="IPR045351">
    <property type="entry name" value="DUF6531"/>
</dbReference>
<dbReference type="Gene3D" id="3.90.930.1">
    <property type="match status" value="1"/>
</dbReference>
<dbReference type="Pfam" id="PF13385">
    <property type="entry name" value="Laminin_G_3"/>
    <property type="match status" value="2"/>
</dbReference>
<dbReference type="Pfam" id="PF05593">
    <property type="entry name" value="RHS_repeat"/>
    <property type="match status" value="6"/>
</dbReference>
<dbReference type="InterPro" id="IPR050708">
    <property type="entry name" value="T6SS_VgrG/RHS"/>
</dbReference>
<feature type="compositionally biased region" description="Low complexity" evidence="4">
    <location>
        <begin position="3462"/>
        <end position="3478"/>
    </location>
</feature>
<evidence type="ECO:0000256" key="4">
    <source>
        <dbReference type="SAM" id="MobiDB-lite"/>
    </source>
</evidence>
<reference evidence="7 8" key="1">
    <citation type="submission" date="2020-08" db="EMBL/GenBank/DDBJ databases">
        <title>Sequencing the genomes of 1000 actinobacteria strains.</title>
        <authorList>
            <person name="Klenk H.-P."/>
        </authorList>
    </citation>
    <scope>NUCLEOTIDE SEQUENCE [LARGE SCALE GENOMIC DNA]</scope>
    <source>
        <strain evidence="7 8">DSM 45362</strain>
    </source>
</reference>
<dbReference type="InterPro" id="IPR031325">
    <property type="entry name" value="RHS_repeat"/>
</dbReference>
<feature type="compositionally biased region" description="Basic and acidic residues" evidence="4">
    <location>
        <begin position="130"/>
        <end position="139"/>
    </location>
</feature>